<name>A0ABR1M071_9PEZI</name>
<evidence type="ECO:0000313" key="2">
    <source>
        <dbReference type="EMBL" id="KAK7540243.1"/>
    </source>
</evidence>
<proteinExistence type="predicted"/>
<feature type="compositionally biased region" description="Basic and acidic residues" evidence="1">
    <location>
        <begin position="50"/>
        <end position="61"/>
    </location>
</feature>
<evidence type="ECO:0000313" key="3">
    <source>
        <dbReference type="Proteomes" id="UP001365128"/>
    </source>
</evidence>
<keyword evidence="3" id="KW-1185">Reference proteome</keyword>
<gene>
    <name evidence="2" type="ORF">IWX46DRAFT_628708</name>
</gene>
<dbReference type="Proteomes" id="UP001365128">
    <property type="component" value="Unassembled WGS sequence"/>
</dbReference>
<dbReference type="EMBL" id="JBBPDW010000027">
    <property type="protein sequence ID" value="KAK7540243.1"/>
    <property type="molecule type" value="Genomic_DNA"/>
</dbReference>
<accession>A0ABR1M071</accession>
<organism evidence="2 3">
    <name type="scientific">Phyllosticta citricarpa</name>
    <dbReference type="NCBI Taxonomy" id="55181"/>
    <lineage>
        <taxon>Eukaryota</taxon>
        <taxon>Fungi</taxon>
        <taxon>Dikarya</taxon>
        <taxon>Ascomycota</taxon>
        <taxon>Pezizomycotina</taxon>
        <taxon>Dothideomycetes</taxon>
        <taxon>Dothideomycetes incertae sedis</taxon>
        <taxon>Botryosphaeriales</taxon>
        <taxon>Phyllostictaceae</taxon>
        <taxon>Phyllosticta</taxon>
    </lineage>
</organism>
<reference evidence="2 3" key="1">
    <citation type="submission" date="2024-04" db="EMBL/GenBank/DDBJ databases">
        <title>Phyllosticta paracitricarpa is synonymous to the EU quarantine fungus P. citricarpa based on phylogenomic analyses.</title>
        <authorList>
            <consortium name="Lawrence Berkeley National Laboratory"/>
            <person name="Van Ingen-Buijs V.A."/>
            <person name="Van Westerhoven A.C."/>
            <person name="Haridas S."/>
            <person name="Skiadas P."/>
            <person name="Martin F."/>
            <person name="Groenewald J.Z."/>
            <person name="Crous P.W."/>
            <person name="Seidl M.F."/>
        </authorList>
    </citation>
    <scope>NUCLEOTIDE SEQUENCE [LARGE SCALE GENOMIC DNA]</scope>
    <source>
        <strain evidence="2 3">CBS 122670</strain>
    </source>
</reference>
<protein>
    <submittedName>
        <fullName evidence="2">Uncharacterized protein</fullName>
    </submittedName>
</protein>
<comment type="caution">
    <text evidence="2">The sequence shown here is derived from an EMBL/GenBank/DDBJ whole genome shotgun (WGS) entry which is preliminary data.</text>
</comment>
<feature type="compositionally biased region" description="Basic and acidic residues" evidence="1">
    <location>
        <begin position="1"/>
        <end position="17"/>
    </location>
</feature>
<feature type="region of interest" description="Disordered" evidence="1">
    <location>
        <begin position="1"/>
        <end position="73"/>
    </location>
</feature>
<evidence type="ECO:0000256" key="1">
    <source>
        <dbReference type="SAM" id="MobiDB-lite"/>
    </source>
</evidence>
<sequence length="280" mass="32002">MKVEKEARSRVKQKDHSFTNQPNNHEKKRRRPRREKQEAEDEGNVARGFNGERSEERRGGEDGMCGGGEGEGVDEENRMMIMALATTRAMVFGTRQDEGETVRRCTRDSFTLPRLQRRTGLVPYLSPLHVLALQIFLVSPTRHCNAKTQDRLAAIRALKMTIKSRWFDESSGTPTYGGTLKRETAQDQVEVGDAKRFDGGRRSRGGRGYDETATGIVVRREDPVMMLLAYTRKVGVRERSTAKERCMQRRHEKMQRPLHMMGKISSEKKKMVALFGREDG</sequence>